<feature type="compositionally biased region" description="Low complexity" evidence="1">
    <location>
        <begin position="116"/>
        <end position="144"/>
    </location>
</feature>
<feature type="region of interest" description="Disordered" evidence="1">
    <location>
        <begin position="1"/>
        <end position="378"/>
    </location>
</feature>
<dbReference type="Proteomes" id="UP000193467">
    <property type="component" value="Unassembled WGS sequence"/>
</dbReference>
<dbReference type="OrthoDB" id="2530396at2759"/>
<organism evidence="2 3">
    <name type="scientific">Leucosporidium creatinivorum</name>
    <dbReference type="NCBI Taxonomy" id="106004"/>
    <lineage>
        <taxon>Eukaryota</taxon>
        <taxon>Fungi</taxon>
        <taxon>Dikarya</taxon>
        <taxon>Basidiomycota</taxon>
        <taxon>Pucciniomycotina</taxon>
        <taxon>Microbotryomycetes</taxon>
        <taxon>Leucosporidiales</taxon>
        <taxon>Leucosporidium</taxon>
    </lineage>
</organism>
<sequence>MSQPQPAKAKSSIFSSQPSIRIPTFQSPTVKAAPSAPIPQTRDEERQARLKGPVGAWNNLNALLPKGPQPLPSFGKRLGAPPPPPKQPAALSPTKRRSPAKPRLSQAEKKEREGTAKTTPPTSASATASRRASKARASTAAQQEEQQEGPVASTSTSKAAGKRKSSTSTTTAPRRASTNKPPPSASTSTAPTAPAAAAAKKRKSSIKPASALIEEEAEPEPEQEEETVASTSGAKGKGKGKRKSVAQALEEEEEEEPASVKPKKPTSKKRSRAAEEDVAEPPRSKAKASGKAASAPSKPKPPSSKSKRVRISDVPPPPPVVESYDDVMASTDSEAEAVDSYAEPSGMVEEEESEEEDSDEAEGSGKRKKGTKVRTERLKGNKGRLNAVDVVYGGVRKLLGRKISTLAPTSRPARSLTRYSTILQILLLTRSDQLSTLSTSSAAVSTARAKARQLRTELLGVQRARAGVGKRMREEEEGWKESRKRVETTRDLHSFLNDLSAASLDWQAPPPEPDSAPSPSDDFQPRLERLAALLGPVKAADKPSKKGKGKAGAKEEATGGLVARVQRLNAELRMER</sequence>
<feature type="compositionally biased region" description="Basic and acidic residues" evidence="1">
    <location>
        <begin position="272"/>
        <end position="283"/>
    </location>
</feature>
<dbReference type="STRING" id="106004.A0A1Y2FH42"/>
<evidence type="ECO:0000313" key="2">
    <source>
        <dbReference type="EMBL" id="ORY82927.1"/>
    </source>
</evidence>
<name>A0A1Y2FH42_9BASI</name>
<evidence type="ECO:0000313" key="3">
    <source>
        <dbReference type="Proteomes" id="UP000193467"/>
    </source>
</evidence>
<reference evidence="2 3" key="1">
    <citation type="submission" date="2016-07" db="EMBL/GenBank/DDBJ databases">
        <title>Pervasive Adenine N6-methylation of Active Genes in Fungi.</title>
        <authorList>
            <consortium name="DOE Joint Genome Institute"/>
            <person name="Mondo S.J."/>
            <person name="Dannebaum R.O."/>
            <person name="Kuo R.C."/>
            <person name="Labutti K."/>
            <person name="Haridas S."/>
            <person name="Kuo A."/>
            <person name="Salamov A."/>
            <person name="Ahrendt S.R."/>
            <person name="Lipzen A."/>
            <person name="Sullivan W."/>
            <person name="Andreopoulos W.B."/>
            <person name="Clum A."/>
            <person name="Lindquist E."/>
            <person name="Daum C."/>
            <person name="Ramamoorthy G.K."/>
            <person name="Gryganskyi A."/>
            <person name="Culley D."/>
            <person name="Magnuson J.K."/>
            <person name="James T.Y."/>
            <person name="O'Malley M.A."/>
            <person name="Stajich J.E."/>
            <person name="Spatafora J.W."/>
            <person name="Visel A."/>
            <person name="Grigoriev I.V."/>
        </authorList>
    </citation>
    <scope>NUCLEOTIDE SEQUENCE [LARGE SCALE GENOMIC DNA]</scope>
    <source>
        <strain evidence="2 3">62-1032</strain>
    </source>
</reference>
<feature type="compositionally biased region" description="Acidic residues" evidence="1">
    <location>
        <begin position="348"/>
        <end position="362"/>
    </location>
</feature>
<comment type="caution">
    <text evidence="2">The sequence shown here is derived from an EMBL/GenBank/DDBJ whole genome shotgun (WGS) entry which is preliminary data.</text>
</comment>
<dbReference type="AlphaFoldDB" id="A0A1Y2FH42"/>
<dbReference type="InParanoid" id="A0A1Y2FH42"/>
<feature type="compositionally biased region" description="Low complexity" evidence="1">
    <location>
        <begin position="287"/>
        <end position="297"/>
    </location>
</feature>
<proteinExistence type="predicted"/>
<feature type="compositionally biased region" description="Basic residues" evidence="1">
    <location>
        <begin position="261"/>
        <end position="271"/>
    </location>
</feature>
<accession>A0A1Y2FH42</accession>
<gene>
    <name evidence="2" type="ORF">BCR35DRAFT_303579</name>
</gene>
<dbReference type="EMBL" id="MCGR01000020">
    <property type="protein sequence ID" value="ORY82927.1"/>
    <property type="molecule type" value="Genomic_DNA"/>
</dbReference>
<feature type="region of interest" description="Disordered" evidence="1">
    <location>
        <begin position="504"/>
        <end position="561"/>
    </location>
</feature>
<protein>
    <submittedName>
        <fullName evidence="2">Uncharacterized protein</fullName>
    </submittedName>
</protein>
<feature type="compositionally biased region" description="Low complexity" evidence="1">
    <location>
        <begin position="166"/>
        <end position="198"/>
    </location>
</feature>
<evidence type="ECO:0000256" key="1">
    <source>
        <dbReference type="SAM" id="MobiDB-lite"/>
    </source>
</evidence>
<feature type="compositionally biased region" description="Basic and acidic residues" evidence="1">
    <location>
        <begin position="106"/>
        <end position="115"/>
    </location>
</feature>
<feature type="compositionally biased region" description="Acidic residues" evidence="1">
    <location>
        <begin position="213"/>
        <end position="227"/>
    </location>
</feature>
<feature type="compositionally biased region" description="Polar residues" evidence="1">
    <location>
        <begin position="12"/>
        <end position="29"/>
    </location>
</feature>
<keyword evidence="3" id="KW-1185">Reference proteome</keyword>